<organism evidence="2 3">
    <name type="scientific">Trypanosoma cruzi</name>
    <dbReference type="NCBI Taxonomy" id="5693"/>
    <lineage>
        <taxon>Eukaryota</taxon>
        <taxon>Discoba</taxon>
        <taxon>Euglenozoa</taxon>
        <taxon>Kinetoplastea</taxon>
        <taxon>Metakinetoplastina</taxon>
        <taxon>Trypanosomatida</taxon>
        <taxon>Trypanosomatidae</taxon>
        <taxon>Trypanosoma</taxon>
        <taxon>Schizotrypanum</taxon>
    </lineage>
</organism>
<evidence type="ECO:0000313" key="3">
    <source>
        <dbReference type="Proteomes" id="UP000246121"/>
    </source>
</evidence>
<name>A0A2V2UVF0_TRYCR</name>
<feature type="compositionally biased region" description="Basic and acidic residues" evidence="1">
    <location>
        <begin position="20"/>
        <end position="30"/>
    </location>
</feature>
<comment type="caution">
    <text evidence="2">The sequence shown here is derived from an EMBL/GenBank/DDBJ whole genome shotgun (WGS) entry which is preliminary data.</text>
</comment>
<protein>
    <submittedName>
        <fullName evidence="2">Uncharacterized protein</fullName>
    </submittedName>
</protein>
<dbReference type="VEuPathDB" id="TriTrypDB:TcCL_NonESM00497"/>
<dbReference type="VEuPathDB" id="TriTrypDB:C4B63_76g201c"/>
<proteinExistence type="predicted"/>
<sequence>MAAKELLADMRALLEAMEGQEARPIERGEGDASTEENFRTPSPSLEDKIGQLLGALRSNGVDEWAGKPAQEDLGVRFFPHPREGAGNGRVRENTQTTDGDTIDSLMCEYLGAVKQVWRTEDPLEE</sequence>
<dbReference type="VEuPathDB" id="TriTrypDB:TcG_05603"/>
<feature type="region of interest" description="Disordered" evidence="1">
    <location>
        <begin position="77"/>
        <end position="100"/>
    </location>
</feature>
<dbReference type="VEuPathDB" id="TriTrypDB:C3747_22g1861c"/>
<dbReference type="EMBL" id="PRFA01000076">
    <property type="protein sequence ID" value="PWU88327.1"/>
    <property type="molecule type" value="Genomic_DNA"/>
</dbReference>
<dbReference type="Proteomes" id="UP000246121">
    <property type="component" value="Unassembled WGS sequence"/>
</dbReference>
<dbReference type="VEuPathDB" id="TriTrypDB:TcCLB.508321.30"/>
<dbReference type="AlphaFoldDB" id="A0A2V2UVF0"/>
<dbReference type="VEuPathDB" id="TriTrypDB:TcCLB.509207.30"/>
<accession>A0A2V2UVF0</accession>
<dbReference type="VEuPathDB" id="TriTrypDB:TcBrA4_0093340"/>
<gene>
    <name evidence="2" type="ORF">C4B63_76g201c</name>
</gene>
<reference evidence="2 3" key="1">
    <citation type="journal article" date="2018" name="Microb. Genom.">
        <title>Expanding an expanded genome: long-read sequencing of Trypanosoma cruzi.</title>
        <authorList>
            <person name="Berna L."/>
            <person name="Rodriguez M."/>
            <person name="Chiribao M.L."/>
            <person name="Parodi-Talice A."/>
            <person name="Pita S."/>
            <person name="Rijo G."/>
            <person name="Alvarez-Valin F."/>
            <person name="Robello C."/>
        </authorList>
    </citation>
    <scope>NUCLEOTIDE SEQUENCE [LARGE SCALE GENOMIC DNA]</scope>
    <source>
        <strain evidence="2 3">Dm28c</strain>
    </source>
</reference>
<evidence type="ECO:0000256" key="1">
    <source>
        <dbReference type="SAM" id="MobiDB-lite"/>
    </source>
</evidence>
<evidence type="ECO:0000313" key="2">
    <source>
        <dbReference type="EMBL" id="PWU88327.1"/>
    </source>
</evidence>
<feature type="region of interest" description="Disordered" evidence="1">
    <location>
        <begin position="17"/>
        <end position="46"/>
    </location>
</feature>
<dbReference type="VEuPathDB" id="TriTrypDB:BCY84_17440"/>